<reference evidence="2" key="1">
    <citation type="journal article" date="2019" name="Int. J. Syst. Evol. Microbiol.">
        <title>The Global Catalogue of Microorganisms (GCM) 10K type strain sequencing project: providing services to taxonomists for standard genome sequencing and annotation.</title>
        <authorList>
            <consortium name="The Broad Institute Genomics Platform"/>
            <consortium name="The Broad Institute Genome Sequencing Center for Infectious Disease"/>
            <person name="Wu L."/>
            <person name="Ma J."/>
        </authorList>
    </citation>
    <scope>NUCLEOTIDE SEQUENCE [LARGE SCALE GENOMIC DNA]</scope>
    <source>
        <strain evidence="2">JCM 17939</strain>
    </source>
</reference>
<gene>
    <name evidence="1" type="ORF">GCM10023196_056800</name>
</gene>
<sequence length="59" mass="6624">MLWSIGPVSVHSVDQRAGSYLHRVDDAIPVEKSWGGLSELEGKLRALYSLWFLRPTNSP</sequence>
<keyword evidence="2" id="KW-1185">Reference proteome</keyword>
<proteinExistence type="predicted"/>
<comment type="caution">
    <text evidence="1">The sequence shown here is derived from an EMBL/GenBank/DDBJ whole genome shotgun (WGS) entry which is preliminary data.</text>
</comment>
<name>A0ABP8UFE5_9ACTN</name>
<protein>
    <submittedName>
        <fullName evidence="1">Uncharacterized protein</fullName>
    </submittedName>
</protein>
<organism evidence="1 2">
    <name type="scientific">Actinoallomurus vinaceus</name>
    <dbReference type="NCBI Taxonomy" id="1080074"/>
    <lineage>
        <taxon>Bacteria</taxon>
        <taxon>Bacillati</taxon>
        <taxon>Actinomycetota</taxon>
        <taxon>Actinomycetes</taxon>
        <taxon>Streptosporangiales</taxon>
        <taxon>Thermomonosporaceae</taxon>
        <taxon>Actinoallomurus</taxon>
    </lineage>
</organism>
<evidence type="ECO:0000313" key="2">
    <source>
        <dbReference type="Proteomes" id="UP001501442"/>
    </source>
</evidence>
<dbReference type="EMBL" id="BAABHK010000008">
    <property type="protein sequence ID" value="GAA4630646.1"/>
    <property type="molecule type" value="Genomic_DNA"/>
</dbReference>
<evidence type="ECO:0000313" key="1">
    <source>
        <dbReference type="EMBL" id="GAA4630646.1"/>
    </source>
</evidence>
<dbReference type="Proteomes" id="UP001501442">
    <property type="component" value="Unassembled WGS sequence"/>
</dbReference>
<accession>A0ABP8UFE5</accession>